<dbReference type="AlphaFoldDB" id="S4P5A8"/>
<protein>
    <submittedName>
        <fullName evidence="1">Uncharacterized protein</fullName>
    </submittedName>
</protein>
<evidence type="ECO:0000313" key="1">
    <source>
        <dbReference type="EMBL" id="JAA81750.1"/>
    </source>
</evidence>
<organism evidence="1">
    <name type="scientific">Pararge aegeria</name>
    <name type="common">speckled wood butterfly</name>
    <dbReference type="NCBI Taxonomy" id="116150"/>
    <lineage>
        <taxon>Eukaryota</taxon>
        <taxon>Metazoa</taxon>
        <taxon>Ecdysozoa</taxon>
        <taxon>Arthropoda</taxon>
        <taxon>Hexapoda</taxon>
        <taxon>Insecta</taxon>
        <taxon>Pterygota</taxon>
        <taxon>Neoptera</taxon>
        <taxon>Endopterygota</taxon>
        <taxon>Lepidoptera</taxon>
        <taxon>Glossata</taxon>
        <taxon>Ditrysia</taxon>
        <taxon>Papilionoidea</taxon>
        <taxon>Nymphalidae</taxon>
        <taxon>Satyrinae</taxon>
        <taxon>Satyrini</taxon>
        <taxon>Parargina</taxon>
        <taxon>Pararge</taxon>
    </lineage>
</organism>
<proteinExistence type="predicted"/>
<accession>S4P5A8</accession>
<sequence>MKLSEDKNSNSLEIDDLVALLSDTAKTENKESKVIDEVMLNDQKEITLDTVAENSEKVPKPPHIQFHSAHFDIRSSPIKP</sequence>
<reference evidence="1" key="1">
    <citation type="journal article" date="2013" name="BMC Genomics">
        <title>Unscrambling butterfly oogenesis.</title>
        <authorList>
            <person name="Carter J.M."/>
            <person name="Baker S.C."/>
            <person name="Pink R."/>
            <person name="Carter D.R."/>
            <person name="Collins A."/>
            <person name="Tomlin J."/>
            <person name="Gibbs M."/>
            <person name="Breuker C.J."/>
        </authorList>
    </citation>
    <scope>NUCLEOTIDE SEQUENCE</scope>
    <source>
        <tissue evidence="1">Ovary</tissue>
    </source>
</reference>
<dbReference type="EMBL" id="GAIX01010810">
    <property type="protein sequence ID" value="JAA81750.1"/>
    <property type="molecule type" value="Transcribed_RNA"/>
</dbReference>
<feature type="non-terminal residue" evidence="1">
    <location>
        <position position="80"/>
    </location>
</feature>
<reference evidence="1" key="2">
    <citation type="submission" date="2013-05" db="EMBL/GenBank/DDBJ databases">
        <authorList>
            <person name="Carter J.-M."/>
            <person name="Baker S.C."/>
            <person name="Pink R."/>
            <person name="Carter D.R.F."/>
            <person name="Collins A."/>
            <person name="Tomlin J."/>
            <person name="Gibbs M."/>
            <person name="Breuker C.J."/>
        </authorList>
    </citation>
    <scope>NUCLEOTIDE SEQUENCE</scope>
    <source>
        <tissue evidence="1">Ovary</tissue>
    </source>
</reference>
<name>S4P5A8_9NEOP</name>